<dbReference type="GO" id="GO:0008270">
    <property type="term" value="F:zinc ion binding"/>
    <property type="evidence" value="ECO:0007669"/>
    <property type="project" value="UniProtKB-KW"/>
</dbReference>
<dbReference type="Pfam" id="PF00096">
    <property type="entry name" value="zf-C2H2"/>
    <property type="match status" value="1"/>
</dbReference>
<comment type="caution">
    <text evidence="17">The sequence shown here is derived from an EMBL/GenBank/DDBJ whole genome shotgun (WGS) entry which is preliminary data.</text>
</comment>
<feature type="domain" description="C2H2-type" evidence="16">
    <location>
        <begin position="763"/>
        <end position="790"/>
    </location>
</feature>
<comment type="function">
    <text evidence="1">May be involved in transcriptional regulation.</text>
</comment>
<evidence type="ECO:0000256" key="9">
    <source>
        <dbReference type="ARBA" id="ARBA00023015"/>
    </source>
</evidence>
<comment type="similarity">
    <text evidence="3">Belongs to the krueppel C2H2-type zinc-finger protein family.</text>
</comment>
<keyword evidence="6" id="KW-0677">Repeat</keyword>
<evidence type="ECO:0000256" key="11">
    <source>
        <dbReference type="ARBA" id="ARBA00023163"/>
    </source>
</evidence>
<feature type="non-terminal residue" evidence="17">
    <location>
        <position position="957"/>
    </location>
</feature>
<protein>
    <recommendedName>
        <fullName evidence="13">Zinc finger protein 507</fullName>
    </recommendedName>
</protein>
<keyword evidence="5" id="KW-0479">Metal-binding</keyword>
<gene>
    <name evidence="17" type="primary">Znf507</name>
    <name evidence="17" type="ORF">MOTALB_R14348</name>
</gene>
<feature type="non-terminal residue" evidence="17">
    <location>
        <position position="1"/>
    </location>
</feature>
<keyword evidence="18" id="KW-1185">Reference proteome</keyword>
<evidence type="ECO:0000256" key="14">
    <source>
        <dbReference type="PROSITE-ProRule" id="PRU00042"/>
    </source>
</evidence>
<dbReference type="SMART" id="SM00355">
    <property type="entry name" value="ZnF_C2H2"/>
    <property type="match status" value="9"/>
</dbReference>
<dbReference type="InterPro" id="IPR013087">
    <property type="entry name" value="Znf_C2H2_type"/>
</dbReference>
<feature type="domain" description="C2H2-type" evidence="16">
    <location>
        <begin position="694"/>
        <end position="718"/>
    </location>
</feature>
<dbReference type="Gene3D" id="3.30.160.60">
    <property type="entry name" value="Classic Zinc Finger"/>
    <property type="match status" value="4"/>
</dbReference>
<dbReference type="Proteomes" id="UP000532252">
    <property type="component" value="Unassembled WGS sequence"/>
</dbReference>
<evidence type="ECO:0000256" key="5">
    <source>
        <dbReference type="ARBA" id="ARBA00022723"/>
    </source>
</evidence>
<dbReference type="FunFam" id="3.30.160.60:FF:000964">
    <property type="entry name" value="zinc finger protein 507"/>
    <property type="match status" value="1"/>
</dbReference>
<dbReference type="InterPro" id="IPR050688">
    <property type="entry name" value="Zinc_finger/UBP_domain"/>
</dbReference>
<dbReference type="FunFam" id="3.30.160.60:FF:000719">
    <property type="entry name" value="Zinc finger protein 507"/>
    <property type="match status" value="1"/>
</dbReference>
<dbReference type="PROSITE" id="PS50157">
    <property type="entry name" value="ZINC_FINGER_C2H2_2"/>
    <property type="match status" value="5"/>
</dbReference>
<keyword evidence="9" id="KW-0805">Transcription regulation</keyword>
<keyword evidence="10" id="KW-0238">DNA-binding</keyword>
<feature type="region of interest" description="Disordered" evidence="15">
    <location>
        <begin position="204"/>
        <end position="227"/>
    </location>
</feature>
<organism evidence="17 18">
    <name type="scientific">Motacilla alba</name>
    <name type="common">White wagtail</name>
    <name type="synonym">Pied wagtail</name>
    <dbReference type="NCBI Taxonomy" id="45807"/>
    <lineage>
        <taxon>Eukaryota</taxon>
        <taxon>Metazoa</taxon>
        <taxon>Chordata</taxon>
        <taxon>Craniata</taxon>
        <taxon>Vertebrata</taxon>
        <taxon>Euteleostomi</taxon>
        <taxon>Archelosauria</taxon>
        <taxon>Archosauria</taxon>
        <taxon>Dinosauria</taxon>
        <taxon>Saurischia</taxon>
        <taxon>Theropoda</taxon>
        <taxon>Coelurosauria</taxon>
        <taxon>Aves</taxon>
        <taxon>Neognathae</taxon>
        <taxon>Neoaves</taxon>
        <taxon>Telluraves</taxon>
        <taxon>Australaves</taxon>
        <taxon>Passeriformes</taxon>
        <taxon>Passeroidea</taxon>
        <taxon>Motacillidae</taxon>
        <taxon>Motacilla</taxon>
    </lineage>
</organism>
<dbReference type="PANTHER" id="PTHR24403">
    <property type="entry name" value="ZINC FINGER PROTEIN"/>
    <property type="match status" value="1"/>
</dbReference>
<evidence type="ECO:0000256" key="2">
    <source>
        <dbReference type="ARBA" id="ARBA00004123"/>
    </source>
</evidence>
<keyword evidence="7 14" id="KW-0863">Zinc-finger</keyword>
<dbReference type="PROSITE" id="PS00028">
    <property type="entry name" value="ZINC_FINGER_C2H2_1"/>
    <property type="match status" value="3"/>
</dbReference>
<keyword evidence="11" id="KW-0804">Transcription</keyword>
<feature type="domain" description="C2H2-type" evidence="16">
    <location>
        <begin position="791"/>
        <end position="818"/>
    </location>
</feature>
<feature type="domain" description="C2H2-type" evidence="16">
    <location>
        <begin position="915"/>
        <end position="942"/>
    </location>
</feature>
<evidence type="ECO:0000313" key="18">
    <source>
        <dbReference type="Proteomes" id="UP000532252"/>
    </source>
</evidence>
<sequence>MEEGSSIAVLMPNIGEQEAVLISETVIGPTLQSSEDQRKCKTDPLIHVIQKLSKIVESEKSQRCLLIGKKRSHADASAQSLDAAELCEIPAKAIELSVIATKKTEELQADYFVTPTKQKKVTCYQCGLCNFLSPSLLTLQEHIKQHGQKNEVILMCSECHFASKSQEELESHFQNHHENGGKNSIQTKVQQCVNVTSSFLQGPVEGSVKSGTDQTGNVECKDPAQSTPVPEMGQRKWYTYEQYGMYRCLICRYTCGQQRMLKTHAWKHAGEVDCSYPIFEEENENTSLSETVVTHTPQSVDTVVLSLENSELDIHSEPSLQLQICNSEQLSCKSPIGTNVKEEEILSESMVHSPATEVVEETVSDTEPDNMMTDSLLSSAQKIISCSPNKKGHVNVIVERLPGAEESVLQKPFLMNTDIETEKKLISEESSVTCEEPTEVYHSDAIQEVIIEWNNTEKKDNELSANKTVTADENVPPARRRTNSESLRLHSLAAEALVTMPIRAAELTRSSLRALTGEDAVDAGAGQGGADGPCMAHSKAVSSLKDPSEEFGGLNQSECAIVEIKKERPELSEAPIKMGISMSLLTVIEKLKERTDQNASDDDILKELQDNAQCQGGGEAAVAGSSLVEFIPSAERPYRCRLCHYSSGNKGYIKQHLRVHRQRQPYQCPICEHIAGDSKGLESHMINHCKARMYQCKQCEESFHYKSQLRNHEREQHSLPDLFSTATANKLIVSNEAEDREVQLSTIMDFVPTGSKCSAQKLFRCDVCDYTSTTYVGVRNHRRIHSSDKPYRCSLCGYVCSHPPSLKSHMWKHASDQNYNYEQVNKAINDAISQSSRFQGQLTDKTLLEGTDESTVPILGSSDNLVTFTESINQTTNEISGSDENEKPTLMNTSCSLEKNSTLPHLGTEYCVLLFCCCICGFESTNKENLLDHMKEHEGEIINIILNKDHSTTQNTN</sequence>
<dbReference type="GO" id="GO:0005634">
    <property type="term" value="C:nucleus"/>
    <property type="evidence" value="ECO:0007669"/>
    <property type="project" value="UniProtKB-SubCell"/>
</dbReference>
<evidence type="ECO:0000313" key="17">
    <source>
        <dbReference type="EMBL" id="NWS08795.1"/>
    </source>
</evidence>
<dbReference type="GO" id="GO:0045944">
    <property type="term" value="P:positive regulation of transcription by RNA polymerase II"/>
    <property type="evidence" value="ECO:0007669"/>
    <property type="project" value="TreeGrafter"/>
</dbReference>
<keyword evidence="4" id="KW-0597">Phosphoprotein</keyword>
<feature type="domain" description="C2H2-type" evidence="16">
    <location>
        <begin position="638"/>
        <end position="665"/>
    </location>
</feature>
<dbReference type="FunFam" id="3.30.160.60:FF:000884">
    <property type="entry name" value="Zinc finger protein 507"/>
    <property type="match status" value="1"/>
</dbReference>
<dbReference type="AlphaFoldDB" id="A0A7K5CM06"/>
<proteinExistence type="inferred from homology"/>
<dbReference type="GO" id="GO:0003677">
    <property type="term" value="F:DNA binding"/>
    <property type="evidence" value="ECO:0007669"/>
    <property type="project" value="UniProtKB-KW"/>
</dbReference>
<comment type="subcellular location">
    <subcellularLocation>
        <location evidence="2">Nucleus</location>
    </subcellularLocation>
</comment>
<evidence type="ECO:0000256" key="8">
    <source>
        <dbReference type="ARBA" id="ARBA00022833"/>
    </source>
</evidence>
<evidence type="ECO:0000256" key="13">
    <source>
        <dbReference type="ARBA" id="ARBA00068660"/>
    </source>
</evidence>
<evidence type="ECO:0000256" key="15">
    <source>
        <dbReference type="SAM" id="MobiDB-lite"/>
    </source>
</evidence>
<evidence type="ECO:0000256" key="7">
    <source>
        <dbReference type="ARBA" id="ARBA00022771"/>
    </source>
</evidence>
<evidence type="ECO:0000256" key="6">
    <source>
        <dbReference type="ARBA" id="ARBA00022737"/>
    </source>
</evidence>
<keyword evidence="12" id="KW-0539">Nucleus</keyword>
<evidence type="ECO:0000256" key="12">
    <source>
        <dbReference type="ARBA" id="ARBA00023242"/>
    </source>
</evidence>
<dbReference type="SUPFAM" id="SSF57667">
    <property type="entry name" value="beta-beta-alpha zinc fingers"/>
    <property type="match status" value="3"/>
</dbReference>
<evidence type="ECO:0000256" key="10">
    <source>
        <dbReference type="ARBA" id="ARBA00023125"/>
    </source>
</evidence>
<dbReference type="InterPro" id="IPR036236">
    <property type="entry name" value="Znf_C2H2_sf"/>
</dbReference>
<reference evidence="17 18" key="1">
    <citation type="submission" date="2019-09" db="EMBL/GenBank/DDBJ databases">
        <title>Bird 10,000 Genomes (B10K) Project - Family phase.</title>
        <authorList>
            <person name="Zhang G."/>
        </authorList>
    </citation>
    <scope>NUCLEOTIDE SEQUENCE [LARGE SCALE GENOMIC DNA]</scope>
    <source>
        <strain evidence="17">B10K-DU-001-75</strain>
        <tissue evidence="17">Muscle</tissue>
    </source>
</reference>
<dbReference type="EMBL" id="VXBE01012070">
    <property type="protein sequence ID" value="NWS08795.1"/>
    <property type="molecule type" value="Genomic_DNA"/>
</dbReference>
<evidence type="ECO:0000256" key="3">
    <source>
        <dbReference type="ARBA" id="ARBA00006991"/>
    </source>
</evidence>
<accession>A0A7K5CM06</accession>
<evidence type="ECO:0000256" key="1">
    <source>
        <dbReference type="ARBA" id="ARBA00003767"/>
    </source>
</evidence>
<evidence type="ECO:0000256" key="4">
    <source>
        <dbReference type="ARBA" id="ARBA00022553"/>
    </source>
</evidence>
<keyword evidence="8" id="KW-0862">Zinc</keyword>
<name>A0A7K5CM06_MOTAL</name>
<evidence type="ECO:0000259" key="16">
    <source>
        <dbReference type="PROSITE" id="PS50157"/>
    </source>
</evidence>
<dbReference type="PANTHER" id="PTHR24403:SF74">
    <property type="entry name" value="ZINC FINGER PROTEIN 507"/>
    <property type="match status" value="1"/>
</dbReference>